<feature type="compositionally biased region" description="Low complexity" evidence="2">
    <location>
        <begin position="67"/>
        <end position="85"/>
    </location>
</feature>
<evidence type="ECO:0000313" key="5">
    <source>
        <dbReference type="Proteomes" id="UP001219525"/>
    </source>
</evidence>
<feature type="compositionally biased region" description="Acidic residues" evidence="2">
    <location>
        <begin position="184"/>
        <end position="203"/>
    </location>
</feature>
<dbReference type="EMBL" id="JARJCW010000001">
    <property type="protein sequence ID" value="KAJ7229857.1"/>
    <property type="molecule type" value="Genomic_DNA"/>
</dbReference>
<feature type="compositionally biased region" description="Basic and acidic residues" evidence="2">
    <location>
        <begin position="86"/>
        <end position="100"/>
    </location>
</feature>
<name>A0AAD6YU75_9AGAR</name>
<gene>
    <name evidence="4" type="ORF">GGX14DRAFT_553361</name>
</gene>
<dbReference type="Gene3D" id="1.10.30.10">
    <property type="entry name" value="High mobility group box domain"/>
    <property type="match status" value="1"/>
</dbReference>
<keyword evidence="1" id="KW-0238">DNA-binding</keyword>
<dbReference type="PROSITE" id="PS50118">
    <property type="entry name" value="HMG_BOX_2"/>
    <property type="match status" value="1"/>
</dbReference>
<feature type="DNA-binding region" description="HMG box" evidence="1">
    <location>
        <begin position="101"/>
        <end position="169"/>
    </location>
</feature>
<dbReference type="InterPro" id="IPR009071">
    <property type="entry name" value="HMG_box_dom"/>
</dbReference>
<accession>A0AAD6YU75</accession>
<keyword evidence="5" id="KW-1185">Reference proteome</keyword>
<feature type="domain" description="HMG box" evidence="3">
    <location>
        <begin position="101"/>
        <end position="169"/>
    </location>
</feature>
<protein>
    <recommendedName>
        <fullName evidence="3">HMG box domain-containing protein</fullName>
    </recommendedName>
</protein>
<reference evidence="4" key="1">
    <citation type="submission" date="2023-03" db="EMBL/GenBank/DDBJ databases">
        <title>Massive genome expansion in bonnet fungi (Mycena s.s.) driven by repeated elements and novel gene families across ecological guilds.</title>
        <authorList>
            <consortium name="Lawrence Berkeley National Laboratory"/>
            <person name="Harder C.B."/>
            <person name="Miyauchi S."/>
            <person name="Viragh M."/>
            <person name="Kuo A."/>
            <person name="Thoen E."/>
            <person name="Andreopoulos B."/>
            <person name="Lu D."/>
            <person name="Skrede I."/>
            <person name="Drula E."/>
            <person name="Henrissat B."/>
            <person name="Morin E."/>
            <person name="Kohler A."/>
            <person name="Barry K."/>
            <person name="LaButti K."/>
            <person name="Morin E."/>
            <person name="Salamov A."/>
            <person name="Lipzen A."/>
            <person name="Mereny Z."/>
            <person name="Hegedus B."/>
            <person name="Baldrian P."/>
            <person name="Stursova M."/>
            <person name="Weitz H."/>
            <person name="Taylor A."/>
            <person name="Grigoriev I.V."/>
            <person name="Nagy L.G."/>
            <person name="Martin F."/>
            <person name="Kauserud H."/>
        </authorList>
    </citation>
    <scope>NUCLEOTIDE SEQUENCE</scope>
    <source>
        <strain evidence="4">9144</strain>
    </source>
</reference>
<dbReference type="GO" id="GO:0003677">
    <property type="term" value="F:DNA binding"/>
    <property type="evidence" value="ECO:0007669"/>
    <property type="project" value="UniProtKB-UniRule"/>
</dbReference>
<evidence type="ECO:0000259" key="3">
    <source>
        <dbReference type="PROSITE" id="PS50118"/>
    </source>
</evidence>
<dbReference type="Proteomes" id="UP001219525">
    <property type="component" value="Unassembled WGS sequence"/>
</dbReference>
<dbReference type="CDD" id="cd00084">
    <property type="entry name" value="HMG-box_SF"/>
    <property type="match status" value="1"/>
</dbReference>
<keyword evidence="1" id="KW-0539">Nucleus</keyword>
<dbReference type="InterPro" id="IPR036910">
    <property type="entry name" value="HMG_box_dom_sf"/>
</dbReference>
<dbReference type="AlphaFoldDB" id="A0AAD6YU75"/>
<evidence type="ECO:0000313" key="4">
    <source>
        <dbReference type="EMBL" id="KAJ7229857.1"/>
    </source>
</evidence>
<evidence type="ECO:0000256" key="2">
    <source>
        <dbReference type="SAM" id="MobiDB-lite"/>
    </source>
</evidence>
<evidence type="ECO:0000256" key="1">
    <source>
        <dbReference type="PROSITE-ProRule" id="PRU00267"/>
    </source>
</evidence>
<dbReference type="Pfam" id="PF00505">
    <property type="entry name" value="HMG_box"/>
    <property type="match status" value="1"/>
</dbReference>
<dbReference type="SUPFAM" id="SSF47095">
    <property type="entry name" value="HMG-box"/>
    <property type="match status" value="1"/>
</dbReference>
<feature type="region of interest" description="Disordered" evidence="2">
    <location>
        <begin position="62"/>
        <end position="104"/>
    </location>
</feature>
<proteinExistence type="predicted"/>
<feature type="region of interest" description="Disordered" evidence="2">
    <location>
        <begin position="137"/>
        <end position="203"/>
    </location>
</feature>
<organism evidence="4 5">
    <name type="scientific">Mycena pura</name>
    <dbReference type="NCBI Taxonomy" id="153505"/>
    <lineage>
        <taxon>Eukaryota</taxon>
        <taxon>Fungi</taxon>
        <taxon>Dikarya</taxon>
        <taxon>Basidiomycota</taxon>
        <taxon>Agaricomycotina</taxon>
        <taxon>Agaricomycetes</taxon>
        <taxon>Agaricomycetidae</taxon>
        <taxon>Agaricales</taxon>
        <taxon>Marasmiineae</taxon>
        <taxon>Mycenaceae</taxon>
        <taxon>Mycena</taxon>
    </lineage>
</organism>
<sequence length="203" mass="22312">MRTFKVEQTQVRQLLGGLRAVRHTEWVATERGAADSIGANKNTDVALSVVRVFPPFFSSYHHHHHSPTAMAKADTATKTKTATKGANDKTKRAPKADGAAKKRAPSAYNLYMSEHLKKWGEENPDLPKKDGMAAVAALWRDAPENPKRGQTAPAKTAPAKKSKEPKAAKKTAPAKPKSKPTKDTEEEDEEEDEKENELMTSDD</sequence>
<comment type="caution">
    <text evidence="4">The sequence shown here is derived from an EMBL/GenBank/DDBJ whole genome shotgun (WGS) entry which is preliminary data.</text>
</comment>
<dbReference type="GO" id="GO:0005634">
    <property type="term" value="C:nucleus"/>
    <property type="evidence" value="ECO:0007669"/>
    <property type="project" value="UniProtKB-UniRule"/>
</dbReference>